<dbReference type="OrthoDB" id="9800530at2"/>
<proteinExistence type="predicted"/>
<dbReference type="Pfam" id="PF19552">
    <property type="entry name" value="DUF6075"/>
    <property type="match status" value="1"/>
</dbReference>
<accession>A0A173T1D7</accession>
<protein>
    <submittedName>
        <fullName evidence="1">Uncharacterized protein</fullName>
    </submittedName>
</protein>
<evidence type="ECO:0000313" key="1">
    <source>
        <dbReference type="EMBL" id="CUM96533.1"/>
    </source>
</evidence>
<dbReference type="Proteomes" id="UP000095673">
    <property type="component" value="Unassembled WGS sequence"/>
</dbReference>
<evidence type="ECO:0000313" key="2">
    <source>
        <dbReference type="Proteomes" id="UP000095673"/>
    </source>
</evidence>
<sequence>MNSTALGAEKKENIIFISDAHEKFYYEKLKEVRYQDVYHKALCYCLGISDDTRRNIKSIYDFKTGCVKTECLQEGWQTSGSVKVVRMAFNLYCNGTPSVFDYEDMEEQIDECRNYTVEELFCCAYAPYFWQAVQIRYPEYARYNRELYALFGGAD</sequence>
<dbReference type="InterPro" id="IPR045721">
    <property type="entry name" value="DUF6075"/>
</dbReference>
<reference evidence="1 2" key="1">
    <citation type="submission" date="2015-09" db="EMBL/GenBank/DDBJ databases">
        <authorList>
            <consortium name="Pathogen Informatics"/>
        </authorList>
    </citation>
    <scope>NUCLEOTIDE SEQUENCE [LARGE SCALE GENOMIC DNA]</scope>
    <source>
        <strain evidence="1 2">2789STDY5834968</strain>
    </source>
</reference>
<dbReference type="RefSeq" id="WP_055194884.1">
    <property type="nucleotide sequence ID" value="NZ_CP143947.1"/>
</dbReference>
<dbReference type="AlphaFoldDB" id="A0A173T1D7"/>
<name>A0A173T1D7_9FIRM</name>
<organism evidence="1 2">
    <name type="scientific">Agathobacter rectalis</name>
    <dbReference type="NCBI Taxonomy" id="39491"/>
    <lineage>
        <taxon>Bacteria</taxon>
        <taxon>Bacillati</taxon>
        <taxon>Bacillota</taxon>
        <taxon>Clostridia</taxon>
        <taxon>Lachnospirales</taxon>
        <taxon>Lachnospiraceae</taxon>
        <taxon>Agathobacter</taxon>
    </lineage>
</organism>
<gene>
    <name evidence="1" type="ORF">ERS852580_01363</name>
</gene>
<dbReference type="EMBL" id="CYXM01000005">
    <property type="protein sequence ID" value="CUM96533.1"/>
    <property type="molecule type" value="Genomic_DNA"/>
</dbReference>